<proteinExistence type="predicted"/>
<organism evidence="1">
    <name type="scientific">Arundo donax</name>
    <name type="common">Giant reed</name>
    <name type="synonym">Donax arundinaceus</name>
    <dbReference type="NCBI Taxonomy" id="35708"/>
    <lineage>
        <taxon>Eukaryota</taxon>
        <taxon>Viridiplantae</taxon>
        <taxon>Streptophyta</taxon>
        <taxon>Embryophyta</taxon>
        <taxon>Tracheophyta</taxon>
        <taxon>Spermatophyta</taxon>
        <taxon>Magnoliopsida</taxon>
        <taxon>Liliopsida</taxon>
        <taxon>Poales</taxon>
        <taxon>Poaceae</taxon>
        <taxon>PACMAD clade</taxon>
        <taxon>Arundinoideae</taxon>
        <taxon>Arundineae</taxon>
        <taxon>Arundo</taxon>
    </lineage>
</organism>
<dbReference type="EMBL" id="GBRH01256686">
    <property type="protein sequence ID" value="JAD41209.1"/>
    <property type="molecule type" value="Transcribed_RNA"/>
</dbReference>
<protein>
    <submittedName>
        <fullName evidence="1">Uncharacterized protein</fullName>
    </submittedName>
</protein>
<evidence type="ECO:0000313" key="1">
    <source>
        <dbReference type="EMBL" id="JAD41209.1"/>
    </source>
</evidence>
<dbReference type="AlphaFoldDB" id="A0A0A8ZP66"/>
<name>A0A0A8ZP66_ARUDO</name>
<reference evidence="1" key="2">
    <citation type="journal article" date="2015" name="Data Brief">
        <title>Shoot transcriptome of the giant reed, Arundo donax.</title>
        <authorList>
            <person name="Barrero R.A."/>
            <person name="Guerrero F.D."/>
            <person name="Moolhuijzen P."/>
            <person name="Goolsby J.A."/>
            <person name="Tidwell J."/>
            <person name="Bellgard S.E."/>
            <person name="Bellgard M.I."/>
        </authorList>
    </citation>
    <scope>NUCLEOTIDE SEQUENCE</scope>
    <source>
        <tissue evidence="1">Shoot tissue taken approximately 20 cm above the soil surface</tissue>
    </source>
</reference>
<reference evidence="1" key="1">
    <citation type="submission" date="2014-09" db="EMBL/GenBank/DDBJ databases">
        <authorList>
            <person name="Magalhaes I.L.F."/>
            <person name="Oliveira U."/>
            <person name="Santos F.R."/>
            <person name="Vidigal T.H.D.A."/>
            <person name="Brescovit A.D."/>
            <person name="Santos A.J."/>
        </authorList>
    </citation>
    <scope>NUCLEOTIDE SEQUENCE</scope>
    <source>
        <tissue evidence="1">Shoot tissue taken approximately 20 cm above the soil surface</tissue>
    </source>
</reference>
<accession>A0A0A8ZP66</accession>
<sequence>MNIYCTILIVHWSNTRAEFPYGLKNDTTRHMQFFANKDAG</sequence>